<name>A0A7R9EZ57_9NEOP</name>
<reference evidence="1" key="1">
    <citation type="submission" date="2020-11" db="EMBL/GenBank/DDBJ databases">
        <authorList>
            <person name="Tran Van P."/>
        </authorList>
    </citation>
    <scope>NUCLEOTIDE SEQUENCE</scope>
</reference>
<sequence length="199" mass="22381">MLGQAYQKLWEYQILKGREGEELWMSEQRFFNGSDVISVDVQLSTRVQNVYDNPMTGAQPINTSIEPGTREKASVSYCLGGEDTPLESSQSLAGQQQIRVVLRAPSTDLLVGEFPQRTDCGHGAVERSEYVDCRAISRCAVSRSFIVLYHVDVAIDKLVLLLLLLLQVSFRSVIDMSLRFEPEKRKIEEFDVLAKSMGT</sequence>
<protein>
    <submittedName>
        <fullName evidence="1">Uncharacterized protein</fullName>
    </submittedName>
</protein>
<dbReference type="AlphaFoldDB" id="A0A7R9EZ57"/>
<dbReference type="EMBL" id="OD565869">
    <property type="protein sequence ID" value="CAD7442827.1"/>
    <property type="molecule type" value="Genomic_DNA"/>
</dbReference>
<evidence type="ECO:0000313" key="1">
    <source>
        <dbReference type="EMBL" id="CAD7442827.1"/>
    </source>
</evidence>
<accession>A0A7R9EZ57</accession>
<organism evidence="1">
    <name type="scientific">Timema bartmani</name>
    <dbReference type="NCBI Taxonomy" id="61472"/>
    <lineage>
        <taxon>Eukaryota</taxon>
        <taxon>Metazoa</taxon>
        <taxon>Ecdysozoa</taxon>
        <taxon>Arthropoda</taxon>
        <taxon>Hexapoda</taxon>
        <taxon>Insecta</taxon>
        <taxon>Pterygota</taxon>
        <taxon>Neoptera</taxon>
        <taxon>Polyneoptera</taxon>
        <taxon>Phasmatodea</taxon>
        <taxon>Timematodea</taxon>
        <taxon>Timematoidea</taxon>
        <taxon>Timematidae</taxon>
        <taxon>Timema</taxon>
    </lineage>
</organism>
<gene>
    <name evidence="1" type="ORF">TBIB3V08_LOCUS5249</name>
</gene>
<proteinExistence type="predicted"/>